<evidence type="ECO:0000313" key="2">
    <source>
        <dbReference type="Proteomes" id="UP000054047"/>
    </source>
</evidence>
<dbReference type="EMBL" id="KN726139">
    <property type="protein sequence ID" value="KIH69560.1"/>
    <property type="molecule type" value="Genomic_DNA"/>
</dbReference>
<dbReference type="OrthoDB" id="5872378at2759"/>
<protein>
    <submittedName>
        <fullName evidence="1">Uncharacterized protein</fullName>
    </submittedName>
</protein>
<sequence>MELVASADIAQVFRQASRLQQKPNFPICYLDGVAREKIEELSGKGCTDYSVIVAHLWKFFEESQHCYVARQFSLACKRIISDIHQPLVKTGTNWTGANASKGVRAREVCGGATISGRDF</sequence>
<evidence type="ECO:0000313" key="1">
    <source>
        <dbReference type="EMBL" id="KIH69560.1"/>
    </source>
</evidence>
<dbReference type="AlphaFoldDB" id="A0A0C2H6Q5"/>
<organism evidence="1 2">
    <name type="scientific">Ancylostoma duodenale</name>
    <dbReference type="NCBI Taxonomy" id="51022"/>
    <lineage>
        <taxon>Eukaryota</taxon>
        <taxon>Metazoa</taxon>
        <taxon>Ecdysozoa</taxon>
        <taxon>Nematoda</taxon>
        <taxon>Chromadorea</taxon>
        <taxon>Rhabditida</taxon>
        <taxon>Rhabditina</taxon>
        <taxon>Rhabditomorpha</taxon>
        <taxon>Strongyloidea</taxon>
        <taxon>Ancylostomatidae</taxon>
        <taxon>Ancylostomatinae</taxon>
        <taxon>Ancylostoma</taxon>
    </lineage>
</organism>
<accession>A0A0C2H6Q5</accession>
<keyword evidence="2" id="KW-1185">Reference proteome</keyword>
<name>A0A0C2H6Q5_9BILA</name>
<dbReference type="Proteomes" id="UP000054047">
    <property type="component" value="Unassembled WGS sequence"/>
</dbReference>
<gene>
    <name evidence="1" type="ORF">ANCDUO_00094</name>
</gene>
<reference evidence="1 2" key="1">
    <citation type="submission" date="2013-12" db="EMBL/GenBank/DDBJ databases">
        <title>Draft genome of the parsitic nematode Ancylostoma duodenale.</title>
        <authorList>
            <person name="Mitreva M."/>
        </authorList>
    </citation>
    <scope>NUCLEOTIDE SEQUENCE [LARGE SCALE GENOMIC DNA]</scope>
    <source>
        <strain evidence="1 2">Zhejiang</strain>
    </source>
</reference>
<proteinExistence type="predicted"/>